<dbReference type="AlphaFoldDB" id="A0AAD5V1N8"/>
<dbReference type="EMBL" id="JANAWD010000216">
    <property type="protein sequence ID" value="KAJ3483735.1"/>
    <property type="molecule type" value="Genomic_DNA"/>
</dbReference>
<dbReference type="Proteomes" id="UP001212997">
    <property type="component" value="Unassembled WGS sequence"/>
</dbReference>
<sequence length="88" mass="9997">MQEEEKSYYHVLPSPPTLLVRSAINWVQREGACHSSFTAEGLRPLGTNQGRAPFQVLTDQNDHMIHTTESTVSTEMGEHFILPQEWSD</sequence>
<name>A0AAD5V1N8_9APHY</name>
<proteinExistence type="predicted"/>
<gene>
    <name evidence="1" type="ORF">NLI96_g6107</name>
</gene>
<keyword evidence="2" id="KW-1185">Reference proteome</keyword>
<reference evidence="1" key="1">
    <citation type="submission" date="2022-07" db="EMBL/GenBank/DDBJ databases">
        <title>Genome Sequence of Physisporinus lineatus.</title>
        <authorList>
            <person name="Buettner E."/>
        </authorList>
    </citation>
    <scope>NUCLEOTIDE SEQUENCE</scope>
    <source>
        <strain evidence="1">VT162</strain>
    </source>
</reference>
<comment type="caution">
    <text evidence="1">The sequence shown here is derived from an EMBL/GenBank/DDBJ whole genome shotgun (WGS) entry which is preliminary data.</text>
</comment>
<protein>
    <submittedName>
        <fullName evidence="1">Uncharacterized protein</fullName>
    </submittedName>
</protein>
<evidence type="ECO:0000313" key="1">
    <source>
        <dbReference type="EMBL" id="KAJ3483735.1"/>
    </source>
</evidence>
<organism evidence="1 2">
    <name type="scientific">Meripilus lineatus</name>
    <dbReference type="NCBI Taxonomy" id="2056292"/>
    <lineage>
        <taxon>Eukaryota</taxon>
        <taxon>Fungi</taxon>
        <taxon>Dikarya</taxon>
        <taxon>Basidiomycota</taxon>
        <taxon>Agaricomycotina</taxon>
        <taxon>Agaricomycetes</taxon>
        <taxon>Polyporales</taxon>
        <taxon>Meripilaceae</taxon>
        <taxon>Meripilus</taxon>
    </lineage>
</organism>
<accession>A0AAD5V1N8</accession>
<evidence type="ECO:0000313" key="2">
    <source>
        <dbReference type="Proteomes" id="UP001212997"/>
    </source>
</evidence>